<dbReference type="Gene3D" id="1.25.40.10">
    <property type="entry name" value="Tetratricopeptide repeat domain"/>
    <property type="match status" value="1"/>
</dbReference>
<proteinExistence type="predicted"/>
<sequence length="484" mass="55553">MFLLRSTARQILTTTRLQIRRAHFIGYNPQVRVSKFQYYPPLNVPTHHGLNAWALERSTFLIRNSKSIPGEVRAGLLRVQELIASKQNSLAIAHFLKMLGQQPLSLYGIVTSTDLAIWMFVHANDMHSAIIVLNEIVEHGIPILVTTLMTLSRGGNHDPRHKEQVRNAFLGSLADLNELAFVGLMRCLQYLDATDELVFAFETYRSLKPADWISAPAVYSIIIRGFSRTNDMVNARVWLDKYRESLRKMDTLSKSKPVTTSKFDRSVAWKTELDNAKRFSPDRHMNEAFPYQVYLYGLFNTSKPQLDELQTVVTQMKEDNIRFGRVFCNNLIGLYRHWQLYPQVIAGYTAMLESPSHIFPDARTYDHMFRMMTRIARFATEKSDRTGFSYGLHLRTVFREMITIDTARLSIVTGKIRDEVVSRQNLSQALKAFTDGRDYPAALVVLQFLKKYDYIPDQTIKSGITAALGPETLEHINLKKLHGK</sequence>
<dbReference type="EMBL" id="KN837119">
    <property type="protein sequence ID" value="KIJ44031.1"/>
    <property type="molecule type" value="Genomic_DNA"/>
</dbReference>
<gene>
    <name evidence="1" type="ORF">M422DRAFT_252526</name>
</gene>
<evidence type="ECO:0000313" key="1">
    <source>
        <dbReference type="EMBL" id="KIJ44031.1"/>
    </source>
</evidence>
<name>A0A0C9VZP3_SPHS4</name>
<accession>A0A0C9VZP3</accession>
<keyword evidence="2" id="KW-1185">Reference proteome</keyword>
<dbReference type="AlphaFoldDB" id="A0A0C9VZP3"/>
<reference evidence="1 2" key="1">
    <citation type="submission" date="2014-06" db="EMBL/GenBank/DDBJ databases">
        <title>Evolutionary Origins and Diversification of the Mycorrhizal Mutualists.</title>
        <authorList>
            <consortium name="DOE Joint Genome Institute"/>
            <consortium name="Mycorrhizal Genomics Consortium"/>
            <person name="Kohler A."/>
            <person name="Kuo A."/>
            <person name="Nagy L.G."/>
            <person name="Floudas D."/>
            <person name="Copeland A."/>
            <person name="Barry K.W."/>
            <person name="Cichocki N."/>
            <person name="Veneault-Fourrey C."/>
            <person name="LaButti K."/>
            <person name="Lindquist E.A."/>
            <person name="Lipzen A."/>
            <person name="Lundell T."/>
            <person name="Morin E."/>
            <person name="Murat C."/>
            <person name="Riley R."/>
            <person name="Ohm R."/>
            <person name="Sun H."/>
            <person name="Tunlid A."/>
            <person name="Henrissat B."/>
            <person name="Grigoriev I.V."/>
            <person name="Hibbett D.S."/>
            <person name="Martin F."/>
        </authorList>
    </citation>
    <scope>NUCLEOTIDE SEQUENCE [LARGE SCALE GENOMIC DNA]</scope>
    <source>
        <strain evidence="1 2">SS14</strain>
    </source>
</reference>
<dbReference type="Proteomes" id="UP000054279">
    <property type="component" value="Unassembled WGS sequence"/>
</dbReference>
<organism evidence="1 2">
    <name type="scientific">Sphaerobolus stellatus (strain SS14)</name>
    <dbReference type="NCBI Taxonomy" id="990650"/>
    <lineage>
        <taxon>Eukaryota</taxon>
        <taxon>Fungi</taxon>
        <taxon>Dikarya</taxon>
        <taxon>Basidiomycota</taxon>
        <taxon>Agaricomycotina</taxon>
        <taxon>Agaricomycetes</taxon>
        <taxon>Phallomycetidae</taxon>
        <taxon>Geastrales</taxon>
        <taxon>Sphaerobolaceae</taxon>
        <taxon>Sphaerobolus</taxon>
    </lineage>
</organism>
<dbReference type="InterPro" id="IPR011990">
    <property type="entry name" value="TPR-like_helical_dom_sf"/>
</dbReference>
<dbReference type="HOGENOM" id="CLU_564024_0_0_1"/>
<dbReference type="OrthoDB" id="185373at2759"/>
<protein>
    <submittedName>
        <fullName evidence="1">Uncharacterized protein</fullName>
    </submittedName>
</protein>
<evidence type="ECO:0000313" key="2">
    <source>
        <dbReference type="Proteomes" id="UP000054279"/>
    </source>
</evidence>